<name>A0A1W1W1M4_9BACT</name>
<keyword evidence="2" id="KW-1185">Reference proteome</keyword>
<dbReference type="Proteomes" id="UP000192266">
    <property type="component" value="Unassembled WGS sequence"/>
</dbReference>
<accession>A0A1W1W1M4</accession>
<sequence>MSPLAFFQDPAYNSDYVIRFSLETSQNHRYTLNPEKYQERLPENKHYLRHVPYIVYQIKIGRLVYQ</sequence>
<protein>
    <submittedName>
        <fullName evidence="1">Uncharacterized protein</fullName>
    </submittedName>
</protein>
<proteinExistence type="predicted"/>
<evidence type="ECO:0000313" key="1">
    <source>
        <dbReference type="EMBL" id="SMB99529.1"/>
    </source>
</evidence>
<gene>
    <name evidence="1" type="ORF">SAMN00120144_0244</name>
</gene>
<dbReference type="AlphaFoldDB" id="A0A1W1W1M4"/>
<organism evidence="1 2">
    <name type="scientific">Hymenobacter roseosalivarius DSM 11622</name>
    <dbReference type="NCBI Taxonomy" id="645990"/>
    <lineage>
        <taxon>Bacteria</taxon>
        <taxon>Pseudomonadati</taxon>
        <taxon>Bacteroidota</taxon>
        <taxon>Cytophagia</taxon>
        <taxon>Cytophagales</taxon>
        <taxon>Hymenobacteraceae</taxon>
        <taxon>Hymenobacter</taxon>
    </lineage>
</organism>
<dbReference type="EMBL" id="FWWW01000091">
    <property type="protein sequence ID" value="SMB99529.1"/>
    <property type="molecule type" value="Genomic_DNA"/>
</dbReference>
<reference evidence="1 2" key="1">
    <citation type="submission" date="2017-04" db="EMBL/GenBank/DDBJ databases">
        <authorList>
            <person name="Afonso C.L."/>
            <person name="Miller P.J."/>
            <person name="Scott M.A."/>
            <person name="Spackman E."/>
            <person name="Goraichik I."/>
            <person name="Dimitrov K.M."/>
            <person name="Suarez D.L."/>
            <person name="Swayne D.E."/>
        </authorList>
    </citation>
    <scope>NUCLEOTIDE SEQUENCE [LARGE SCALE GENOMIC DNA]</scope>
    <source>
        <strain evidence="1 2">DSM 11622</strain>
    </source>
</reference>
<evidence type="ECO:0000313" key="2">
    <source>
        <dbReference type="Proteomes" id="UP000192266"/>
    </source>
</evidence>